<dbReference type="SUPFAM" id="SSF46579">
    <property type="entry name" value="Prefoldin"/>
    <property type="match status" value="1"/>
</dbReference>
<dbReference type="GO" id="GO:0007021">
    <property type="term" value="P:tubulin complex assembly"/>
    <property type="evidence" value="ECO:0007669"/>
    <property type="project" value="TreeGrafter"/>
</dbReference>
<dbReference type="InterPro" id="IPR004127">
    <property type="entry name" value="Prefoldin_subunit_alpha"/>
</dbReference>
<dbReference type="GO" id="GO:0015631">
    <property type="term" value="F:tubulin binding"/>
    <property type="evidence" value="ECO:0007669"/>
    <property type="project" value="TreeGrafter"/>
</dbReference>
<dbReference type="GO" id="GO:0006457">
    <property type="term" value="P:protein folding"/>
    <property type="evidence" value="ECO:0007669"/>
    <property type="project" value="InterPro"/>
</dbReference>
<dbReference type="Proteomes" id="UP000230423">
    <property type="component" value="Unassembled WGS sequence"/>
</dbReference>
<dbReference type="Pfam" id="PF02996">
    <property type="entry name" value="Prefoldin"/>
    <property type="match status" value="1"/>
</dbReference>
<evidence type="ECO:0000256" key="2">
    <source>
        <dbReference type="ARBA" id="ARBA00011695"/>
    </source>
</evidence>
<accession>A0A2G9V4U6</accession>
<evidence type="ECO:0000256" key="1">
    <source>
        <dbReference type="ARBA" id="ARBA00010048"/>
    </source>
</evidence>
<comment type="similarity">
    <text evidence="1">Belongs to the prefoldin subunit alpha family.</text>
</comment>
<dbReference type="GO" id="GO:0007017">
    <property type="term" value="P:microtubule-based process"/>
    <property type="evidence" value="ECO:0007669"/>
    <property type="project" value="TreeGrafter"/>
</dbReference>
<keyword evidence="5" id="KW-1185">Reference proteome</keyword>
<dbReference type="PANTHER" id="PTHR12409">
    <property type="entry name" value="PREFOLDIN SUBUNIT 3"/>
    <property type="match status" value="1"/>
</dbReference>
<evidence type="ECO:0000313" key="5">
    <source>
        <dbReference type="Proteomes" id="UP000230423"/>
    </source>
</evidence>
<dbReference type="EMBL" id="KZ345031">
    <property type="protein sequence ID" value="PIO76760.1"/>
    <property type="molecule type" value="Genomic_DNA"/>
</dbReference>
<gene>
    <name evidence="4" type="ORF">TELCIR_01157</name>
</gene>
<dbReference type="FunFam" id="1.10.287.370:FF:000001">
    <property type="entry name" value="Prefoldin subunit 3"/>
    <property type="match status" value="1"/>
</dbReference>
<dbReference type="AlphaFoldDB" id="A0A2G9V4U6"/>
<proteinExistence type="inferred from homology"/>
<dbReference type="InterPro" id="IPR009053">
    <property type="entry name" value="Prefoldin"/>
</dbReference>
<comment type="subunit">
    <text evidence="2">Heterohexamer of two PFD-alpha type and four PFD-beta type subunits.</text>
</comment>
<dbReference type="GO" id="GO:0005737">
    <property type="term" value="C:cytoplasm"/>
    <property type="evidence" value="ECO:0007669"/>
    <property type="project" value="TreeGrafter"/>
</dbReference>
<dbReference type="PANTHER" id="PTHR12409:SF0">
    <property type="entry name" value="PREFOLDIN SUBUNIT 3"/>
    <property type="match status" value="1"/>
</dbReference>
<dbReference type="CDD" id="cd23156">
    <property type="entry name" value="Prefoldin_3"/>
    <property type="match status" value="1"/>
</dbReference>
<name>A0A2G9V4U6_TELCI</name>
<dbReference type="GO" id="GO:0016272">
    <property type="term" value="C:prefoldin complex"/>
    <property type="evidence" value="ECO:0007669"/>
    <property type="project" value="InterPro"/>
</dbReference>
<sequence>MNPVDSHSSLTTPICVKKVKLVFCSIDIGENVTRSFVVISLLQEDVEAWLAKEKLSPEEGVAVLEERYKKYKYVEASMTSQKARMAEKLPDFKNSLALLDVLIDKKEKNEPFETTYLVSEEVYTKAIVPKPEKVSIWLGASIMVEYELDKAKELLEKNQGSVQKAVDELTTELAFVKDQITTTEVNIAHVHNYGVKKRQQKTGA</sequence>
<reference evidence="4 5" key="1">
    <citation type="submission" date="2015-09" db="EMBL/GenBank/DDBJ databases">
        <title>Draft genome of the parasitic nematode Teladorsagia circumcincta isolate WARC Sus (inbred).</title>
        <authorList>
            <person name="Mitreva M."/>
        </authorList>
    </citation>
    <scope>NUCLEOTIDE SEQUENCE [LARGE SCALE GENOMIC DNA]</scope>
    <source>
        <strain evidence="4 5">S</strain>
    </source>
</reference>
<organism evidence="4 5">
    <name type="scientific">Teladorsagia circumcincta</name>
    <name type="common">Brown stomach worm</name>
    <name type="synonym">Ostertagia circumcincta</name>
    <dbReference type="NCBI Taxonomy" id="45464"/>
    <lineage>
        <taxon>Eukaryota</taxon>
        <taxon>Metazoa</taxon>
        <taxon>Ecdysozoa</taxon>
        <taxon>Nematoda</taxon>
        <taxon>Chromadorea</taxon>
        <taxon>Rhabditida</taxon>
        <taxon>Rhabditina</taxon>
        <taxon>Rhabditomorpha</taxon>
        <taxon>Strongyloidea</taxon>
        <taxon>Trichostrongylidae</taxon>
        <taxon>Teladorsagia</taxon>
    </lineage>
</organism>
<protein>
    <submittedName>
        <fullName evidence="4">Prefoldin subunit</fullName>
    </submittedName>
</protein>
<evidence type="ECO:0000313" key="4">
    <source>
        <dbReference type="EMBL" id="PIO76760.1"/>
    </source>
</evidence>
<dbReference type="OrthoDB" id="6375174at2759"/>
<dbReference type="Gene3D" id="1.10.287.370">
    <property type="match status" value="1"/>
</dbReference>
<keyword evidence="3" id="KW-0143">Chaperone</keyword>
<dbReference type="InterPro" id="IPR016655">
    <property type="entry name" value="PFD3"/>
</dbReference>
<evidence type="ECO:0000256" key="3">
    <source>
        <dbReference type="ARBA" id="ARBA00023186"/>
    </source>
</evidence>